<proteinExistence type="predicted"/>
<evidence type="ECO:0000256" key="1">
    <source>
        <dbReference type="SAM" id="Phobius"/>
    </source>
</evidence>
<feature type="transmembrane region" description="Helical" evidence="1">
    <location>
        <begin position="251"/>
        <end position="270"/>
    </location>
</feature>
<feature type="transmembrane region" description="Helical" evidence="1">
    <location>
        <begin position="277"/>
        <end position="300"/>
    </location>
</feature>
<dbReference type="EMBL" id="QPJI01000012">
    <property type="protein sequence ID" value="RCW65435.1"/>
    <property type="molecule type" value="Genomic_DNA"/>
</dbReference>
<evidence type="ECO:0000313" key="2">
    <source>
        <dbReference type="EMBL" id="RCW65435.1"/>
    </source>
</evidence>
<dbReference type="RefSeq" id="WP_235853420.1">
    <property type="nucleotide sequence ID" value="NZ_QPJI01000012.1"/>
</dbReference>
<keyword evidence="1" id="KW-1133">Transmembrane helix</keyword>
<dbReference type="Proteomes" id="UP000253647">
    <property type="component" value="Unassembled WGS sequence"/>
</dbReference>
<feature type="transmembrane region" description="Helical" evidence="1">
    <location>
        <begin position="49"/>
        <end position="71"/>
    </location>
</feature>
<feature type="transmembrane region" description="Helical" evidence="1">
    <location>
        <begin position="347"/>
        <end position="364"/>
    </location>
</feature>
<feature type="transmembrane region" description="Helical" evidence="1">
    <location>
        <begin position="16"/>
        <end position="37"/>
    </location>
</feature>
<gene>
    <name evidence="2" type="ORF">DET61_11214</name>
</gene>
<evidence type="ECO:0000313" key="3">
    <source>
        <dbReference type="Proteomes" id="UP000253647"/>
    </source>
</evidence>
<accession>A0A368XC57</accession>
<feature type="transmembrane region" description="Helical" evidence="1">
    <location>
        <begin position="127"/>
        <end position="151"/>
    </location>
</feature>
<feature type="transmembrane region" description="Helical" evidence="1">
    <location>
        <begin position="188"/>
        <end position="209"/>
    </location>
</feature>
<feature type="transmembrane region" description="Helical" evidence="1">
    <location>
        <begin position="306"/>
        <end position="326"/>
    </location>
</feature>
<feature type="transmembrane region" description="Helical" evidence="1">
    <location>
        <begin position="370"/>
        <end position="391"/>
    </location>
</feature>
<organism evidence="2 3">
    <name type="scientific">Marinobacter nauticus</name>
    <name type="common">Marinobacter hydrocarbonoclasticus</name>
    <name type="synonym">Marinobacter aquaeolei</name>
    <dbReference type="NCBI Taxonomy" id="2743"/>
    <lineage>
        <taxon>Bacteria</taxon>
        <taxon>Pseudomonadati</taxon>
        <taxon>Pseudomonadota</taxon>
        <taxon>Gammaproteobacteria</taxon>
        <taxon>Pseudomonadales</taxon>
        <taxon>Marinobacteraceae</taxon>
        <taxon>Marinobacter</taxon>
    </lineage>
</organism>
<comment type="caution">
    <text evidence="2">The sequence shown here is derived from an EMBL/GenBank/DDBJ whole genome shotgun (WGS) entry which is preliminary data.</text>
</comment>
<feature type="transmembrane region" description="Helical" evidence="1">
    <location>
        <begin position="91"/>
        <end position="115"/>
    </location>
</feature>
<name>A0A368XC57_MARNT</name>
<keyword evidence="1" id="KW-0472">Membrane</keyword>
<dbReference type="AlphaFoldDB" id="A0A368XC57"/>
<feature type="transmembrane region" description="Helical" evidence="1">
    <location>
        <begin position="163"/>
        <end position="181"/>
    </location>
</feature>
<reference evidence="2 3" key="1">
    <citation type="submission" date="2018-07" db="EMBL/GenBank/DDBJ databases">
        <title>Freshwater and sediment microbial communities from various areas in North America, analyzing microbe dynamics in response to fracking.</title>
        <authorList>
            <person name="Lamendella R."/>
        </authorList>
    </citation>
    <scope>NUCLEOTIDE SEQUENCE [LARGE SCALE GENOMIC DNA]</scope>
    <source>
        <strain evidence="2 3">105B</strain>
    </source>
</reference>
<sequence>MHYNDKEQPEGDRMTLWLSTGLIFTFAAIALILYRWWDMQCIGVTPVRTLTFIAILFTSGLDVGLIMFPLTEFGGYGNVSENPEYAFANPLAIEFGFWAFLIWGFYFLTCFYFAIIEPRVKFFEIPMVKLVNNVVIIGTCAFTAYLLLVNLPWYLPQLGDGESVVPAFYLIVFLSIALAVYSSSKVKYIRILSVGSSVLFITLIAGMWFRAFVMGKGSPADFFGTAGMLGEYFANIHHFVLPINDYHEFYLFWWFAWSIMIGQFTARFVSGIKTWQLLIAMLVVPSVAIGVWFSVLYYYHAEGLKIAAFTNIAMILVGVLMVINSLDSLIRLYTDNLNLTAQRLGRVNYVLFNLVAMVGLTMLFKLDFLRIQWVGALVIALYFGCFGYILLRKRSEVAAIQTSPKENILDFRKIELAG</sequence>
<protein>
    <submittedName>
        <fullName evidence="2">Choline-glycine betaine transporter</fullName>
    </submittedName>
</protein>
<keyword evidence="1" id="KW-0812">Transmembrane</keyword>